<name>A0A6A6DVA6_9PEZI</name>
<keyword evidence="1" id="KW-0472">Membrane</keyword>
<evidence type="ECO:0000256" key="1">
    <source>
        <dbReference type="SAM" id="Phobius"/>
    </source>
</evidence>
<gene>
    <name evidence="2" type="ORF">K469DRAFT_690455</name>
</gene>
<reference evidence="2" key="1">
    <citation type="journal article" date="2020" name="Stud. Mycol.">
        <title>101 Dothideomycetes genomes: a test case for predicting lifestyles and emergence of pathogens.</title>
        <authorList>
            <person name="Haridas S."/>
            <person name="Albert R."/>
            <person name="Binder M."/>
            <person name="Bloem J."/>
            <person name="Labutti K."/>
            <person name="Salamov A."/>
            <person name="Andreopoulos B."/>
            <person name="Baker S."/>
            <person name="Barry K."/>
            <person name="Bills G."/>
            <person name="Bluhm B."/>
            <person name="Cannon C."/>
            <person name="Castanera R."/>
            <person name="Culley D."/>
            <person name="Daum C."/>
            <person name="Ezra D."/>
            <person name="Gonzalez J."/>
            <person name="Henrissat B."/>
            <person name="Kuo A."/>
            <person name="Liang C."/>
            <person name="Lipzen A."/>
            <person name="Lutzoni F."/>
            <person name="Magnuson J."/>
            <person name="Mondo S."/>
            <person name="Nolan M."/>
            <person name="Ohm R."/>
            <person name="Pangilinan J."/>
            <person name="Park H.-J."/>
            <person name="Ramirez L."/>
            <person name="Alfaro M."/>
            <person name="Sun H."/>
            <person name="Tritt A."/>
            <person name="Yoshinaga Y."/>
            <person name="Zwiers L.-H."/>
            <person name="Turgeon B."/>
            <person name="Goodwin S."/>
            <person name="Spatafora J."/>
            <person name="Crous P."/>
            <person name="Grigoriev I."/>
        </authorList>
    </citation>
    <scope>NUCLEOTIDE SEQUENCE</scope>
    <source>
        <strain evidence="2">CBS 207.26</strain>
    </source>
</reference>
<dbReference type="AlphaFoldDB" id="A0A6A6DVA6"/>
<dbReference type="EMBL" id="ML994646">
    <property type="protein sequence ID" value="KAF2182705.1"/>
    <property type="molecule type" value="Genomic_DNA"/>
</dbReference>
<protein>
    <submittedName>
        <fullName evidence="2">Uncharacterized protein</fullName>
    </submittedName>
</protein>
<organism evidence="2 3">
    <name type="scientific">Zopfia rhizophila CBS 207.26</name>
    <dbReference type="NCBI Taxonomy" id="1314779"/>
    <lineage>
        <taxon>Eukaryota</taxon>
        <taxon>Fungi</taxon>
        <taxon>Dikarya</taxon>
        <taxon>Ascomycota</taxon>
        <taxon>Pezizomycotina</taxon>
        <taxon>Dothideomycetes</taxon>
        <taxon>Dothideomycetes incertae sedis</taxon>
        <taxon>Zopfiaceae</taxon>
        <taxon>Zopfia</taxon>
    </lineage>
</organism>
<feature type="transmembrane region" description="Helical" evidence="1">
    <location>
        <begin position="6"/>
        <end position="27"/>
    </location>
</feature>
<keyword evidence="3" id="KW-1185">Reference proteome</keyword>
<proteinExistence type="predicted"/>
<dbReference type="Proteomes" id="UP000800200">
    <property type="component" value="Unassembled WGS sequence"/>
</dbReference>
<keyword evidence="1" id="KW-0812">Transmembrane</keyword>
<keyword evidence="1" id="KW-1133">Transmembrane helix</keyword>
<sequence>MPVRDLAIGFFTGAFVGTGILLLHHVWRRLVSIVLSTCSTDTETAKWPFDDPNSATAREIDLAQQHLGCLQGTTCANGMGWIAGTVHVPERSAAFVFALHQ</sequence>
<evidence type="ECO:0000313" key="3">
    <source>
        <dbReference type="Proteomes" id="UP000800200"/>
    </source>
</evidence>
<accession>A0A6A6DVA6</accession>
<evidence type="ECO:0000313" key="2">
    <source>
        <dbReference type="EMBL" id="KAF2182705.1"/>
    </source>
</evidence>